<evidence type="ECO:0000256" key="5">
    <source>
        <dbReference type="ARBA" id="ARBA00022840"/>
    </source>
</evidence>
<dbReference type="Proteomes" id="UP001501509">
    <property type="component" value="Unassembled WGS sequence"/>
</dbReference>
<name>A0ABP6BWT6_9ACTN</name>
<proteinExistence type="inferred from homology"/>
<dbReference type="CDD" id="cd24010">
    <property type="entry name" value="ASKHA_NBD_AcK_PK"/>
    <property type="match status" value="1"/>
</dbReference>
<comment type="subunit">
    <text evidence="6">Homodimer.</text>
</comment>
<comment type="function">
    <text evidence="6">Catalyzes the formation of acetyl phosphate from acetate and ATP. Can also catalyze the reverse reaction.</text>
</comment>
<dbReference type="PROSITE" id="PS01076">
    <property type="entry name" value="ACETATE_KINASE_2"/>
    <property type="match status" value="1"/>
</dbReference>
<dbReference type="InterPro" id="IPR004372">
    <property type="entry name" value="Ac/propionate_kinase"/>
</dbReference>
<gene>
    <name evidence="6" type="primary">ackA</name>
    <name evidence="8" type="ORF">GCM10010411_18930</name>
</gene>
<keyword evidence="9" id="KW-1185">Reference proteome</keyword>
<comment type="caution">
    <text evidence="8">The sequence shown here is derived from an EMBL/GenBank/DDBJ whole genome shotgun (WGS) entry which is preliminary data.</text>
</comment>
<evidence type="ECO:0000256" key="7">
    <source>
        <dbReference type="RuleBase" id="RU003835"/>
    </source>
</evidence>
<dbReference type="PROSITE" id="PS01075">
    <property type="entry name" value="ACETATE_KINASE_1"/>
    <property type="match status" value="1"/>
</dbReference>
<keyword evidence="3 6" id="KW-0547">Nucleotide-binding</keyword>
<comment type="subcellular location">
    <subcellularLocation>
        <location evidence="6">Cytoplasm</location>
    </subcellularLocation>
</comment>
<feature type="binding site" evidence="6">
    <location>
        <position position="80"/>
    </location>
    <ligand>
        <name>substrate</name>
    </ligand>
</feature>
<dbReference type="PANTHER" id="PTHR21060">
    <property type="entry name" value="ACETATE KINASE"/>
    <property type="match status" value="1"/>
</dbReference>
<keyword evidence="6" id="KW-0460">Magnesium</keyword>
<dbReference type="HAMAP" id="MF_00020">
    <property type="entry name" value="Acetate_kinase"/>
    <property type="match status" value="1"/>
</dbReference>
<dbReference type="InterPro" id="IPR043129">
    <property type="entry name" value="ATPase_NBD"/>
</dbReference>
<evidence type="ECO:0000313" key="9">
    <source>
        <dbReference type="Proteomes" id="UP001501509"/>
    </source>
</evidence>
<dbReference type="GO" id="GO:0016301">
    <property type="term" value="F:kinase activity"/>
    <property type="evidence" value="ECO:0007669"/>
    <property type="project" value="UniProtKB-KW"/>
</dbReference>
<dbReference type="Gene3D" id="3.30.420.40">
    <property type="match status" value="2"/>
</dbReference>
<dbReference type="NCBIfam" id="TIGR00016">
    <property type="entry name" value="ackA"/>
    <property type="match status" value="1"/>
</dbReference>
<evidence type="ECO:0000313" key="8">
    <source>
        <dbReference type="EMBL" id="GAA2586406.1"/>
    </source>
</evidence>
<feature type="binding site" evidence="6">
    <location>
        <position position="14"/>
    </location>
    <ligand>
        <name>ATP</name>
        <dbReference type="ChEBI" id="CHEBI:30616"/>
    </ligand>
</feature>
<feature type="site" description="Transition state stabilizer" evidence="6">
    <location>
        <position position="169"/>
    </location>
</feature>
<feature type="binding site" evidence="6">
    <location>
        <begin position="271"/>
        <end position="273"/>
    </location>
    <ligand>
        <name>ATP</name>
        <dbReference type="ChEBI" id="CHEBI:30616"/>
    </ligand>
</feature>
<dbReference type="PIRSF" id="PIRSF000722">
    <property type="entry name" value="Acetate_prop_kin"/>
    <property type="match status" value="1"/>
</dbReference>
<feature type="active site" description="Proton donor/acceptor" evidence="6">
    <location>
        <position position="137"/>
    </location>
</feature>
<dbReference type="EC" id="2.7.2.1" evidence="6"/>
<keyword evidence="5 6" id="KW-0067">ATP-binding</keyword>
<sequence length="386" mass="40822">MNVLVLNCGSSSIKYQLLDRTGALASGLLERIGEETGTLTHGSRKTEAHYPDHEAGLRAVMDAFDEHGPSLAGVVAVGHRVVHGGDRFSDPVVVDDAVEKAVEELSPLAPLHNPANLEGIRVARAAFPDLPNVAVFDTAFHQTVPPHAHTYAVPRSWAADLGVRRYGFHGTSCAYVSRRAAEMLGKPYAETSTIVLHLGNGASATAVSGGRSVDTSMGLTPLEGLVMGTRSGDIDPALPAYLARVAGLSLMEIDAALNKHSGMLGLAGAGDLREVWRRADAGDAQAAEALDVYCHRIRKYVGAYYAVLGRVDAIVFTAGVGENDARVRSRALSGLDRLGIEIDPARNETGSRAERTISPPDADVQVLVIPTNEELEIATQALAITT</sequence>
<dbReference type="RefSeq" id="WP_344539683.1">
    <property type="nucleotide sequence ID" value="NZ_BAAATD010000002.1"/>
</dbReference>
<feature type="site" description="Transition state stabilizer" evidence="6">
    <location>
        <position position="230"/>
    </location>
</feature>
<evidence type="ECO:0000256" key="3">
    <source>
        <dbReference type="ARBA" id="ARBA00022741"/>
    </source>
</evidence>
<keyword evidence="2 6" id="KW-0808">Transferase</keyword>
<feature type="binding site" evidence="6">
    <location>
        <position position="7"/>
    </location>
    <ligand>
        <name>Mg(2+)</name>
        <dbReference type="ChEBI" id="CHEBI:18420"/>
    </ligand>
</feature>
<accession>A0ABP6BWT6</accession>
<feature type="binding site" evidence="6">
    <location>
        <position position="373"/>
    </location>
    <ligand>
        <name>Mg(2+)</name>
        <dbReference type="ChEBI" id="CHEBI:18420"/>
    </ligand>
</feature>
<feature type="binding site" evidence="6">
    <location>
        <begin position="319"/>
        <end position="323"/>
    </location>
    <ligand>
        <name>ATP</name>
        <dbReference type="ChEBI" id="CHEBI:30616"/>
    </ligand>
</feature>
<keyword evidence="4 6" id="KW-0418">Kinase</keyword>
<dbReference type="Pfam" id="PF00871">
    <property type="entry name" value="Acetate_kinase"/>
    <property type="match status" value="1"/>
</dbReference>
<evidence type="ECO:0000256" key="2">
    <source>
        <dbReference type="ARBA" id="ARBA00022679"/>
    </source>
</evidence>
<evidence type="ECO:0000256" key="6">
    <source>
        <dbReference type="HAMAP-Rule" id="MF_00020"/>
    </source>
</evidence>
<dbReference type="SUPFAM" id="SSF53067">
    <property type="entry name" value="Actin-like ATPase domain"/>
    <property type="match status" value="2"/>
</dbReference>
<dbReference type="InterPro" id="IPR000890">
    <property type="entry name" value="Aliphatic_acid_kin_short-chain"/>
</dbReference>
<comment type="similarity">
    <text evidence="1 6 7">Belongs to the acetokinase family.</text>
</comment>
<evidence type="ECO:0000256" key="4">
    <source>
        <dbReference type="ARBA" id="ARBA00022777"/>
    </source>
</evidence>
<keyword evidence="6" id="KW-0963">Cytoplasm</keyword>
<comment type="catalytic activity">
    <reaction evidence="6">
        <text>acetate + ATP = acetyl phosphate + ADP</text>
        <dbReference type="Rhea" id="RHEA:11352"/>
        <dbReference type="ChEBI" id="CHEBI:22191"/>
        <dbReference type="ChEBI" id="CHEBI:30089"/>
        <dbReference type="ChEBI" id="CHEBI:30616"/>
        <dbReference type="ChEBI" id="CHEBI:456216"/>
        <dbReference type="EC" id="2.7.2.1"/>
    </reaction>
</comment>
<dbReference type="EMBL" id="BAAATD010000002">
    <property type="protein sequence ID" value="GAA2586406.1"/>
    <property type="molecule type" value="Genomic_DNA"/>
</dbReference>
<feature type="binding site" evidence="6">
    <location>
        <begin position="197"/>
        <end position="201"/>
    </location>
    <ligand>
        <name>ATP</name>
        <dbReference type="ChEBI" id="CHEBI:30616"/>
    </ligand>
</feature>
<comment type="cofactor">
    <cofactor evidence="6">
        <name>Mg(2+)</name>
        <dbReference type="ChEBI" id="CHEBI:18420"/>
    </cofactor>
    <cofactor evidence="6">
        <name>Mn(2+)</name>
        <dbReference type="ChEBI" id="CHEBI:29035"/>
    </cofactor>
    <text evidence="6">Mg(2+). Can also accept Mn(2+).</text>
</comment>
<reference evidence="9" key="1">
    <citation type="journal article" date="2019" name="Int. J. Syst. Evol. Microbiol.">
        <title>The Global Catalogue of Microorganisms (GCM) 10K type strain sequencing project: providing services to taxonomists for standard genome sequencing and annotation.</title>
        <authorList>
            <consortium name="The Broad Institute Genomics Platform"/>
            <consortium name="The Broad Institute Genome Sequencing Center for Infectious Disease"/>
            <person name="Wu L."/>
            <person name="Ma J."/>
        </authorList>
    </citation>
    <scope>NUCLEOTIDE SEQUENCE [LARGE SCALE GENOMIC DNA]</scope>
    <source>
        <strain evidence="9">JCM 6833</strain>
    </source>
</reference>
<dbReference type="PANTHER" id="PTHR21060:SF15">
    <property type="entry name" value="ACETATE KINASE-RELATED"/>
    <property type="match status" value="1"/>
</dbReference>
<dbReference type="PRINTS" id="PR00471">
    <property type="entry name" value="ACETATEKNASE"/>
</dbReference>
<protein>
    <recommendedName>
        <fullName evidence="6">Acetate kinase</fullName>
        <ecNumber evidence="6">2.7.2.1</ecNumber>
    </recommendedName>
    <alternativeName>
        <fullName evidence="6">Acetokinase</fullName>
    </alternativeName>
</protein>
<dbReference type="InterPro" id="IPR023865">
    <property type="entry name" value="Aliphatic_acid_kinase_CS"/>
</dbReference>
<comment type="pathway">
    <text evidence="6">Metabolic intermediate biosynthesis; acetyl-CoA biosynthesis; acetyl-CoA from acetate: step 1/2.</text>
</comment>
<evidence type="ECO:0000256" key="1">
    <source>
        <dbReference type="ARBA" id="ARBA00008748"/>
    </source>
</evidence>
<organism evidence="8 9">
    <name type="scientific">Actinomadura fulvescens</name>
    <dbReference type="NCBI Taxonomy" id="46160"/>
    <lineage>
        <taxon>Bacteria</taxon>
        <taxon>Bacillati</taxon>
        <taxon>Actinomycetota</taxon>
        <taxon>Actinomycetes</taxon>
        <taxon>Streptosporangiales</taxon>
        <taxon>Thermomonosporaceae</taxon>
        <taxon>Actinomadura</taxon>
    </lineage>
</organism>
<keyword evidence="6" id="KW-0479">Metal-binding</keyword>